<dbReference type="PRINTS" id="PR00011">
    <property type="entry name" value="EGFLAMININ"/>
</dbReference>
<dbReference type="GO" id="GO:0007157">
    <property type="term" value="P:heterophilic cell-cell adhesion via plasma membrane cell adhesion molecules"/>
    <property type="evidence" value="ECO:0007669"/>
    <property type="project" value="TreeGrafter"/>
</dbReference>
<accession>A0A6G0XJS1</accession>
<organism evidence="7 8">
    <name type="scientific">Aphanomyces euteiches</name>
    <dbReference type="NCBI Taxonomy" id="100861"/>
    <lineage>
        <taxon>Eukaryota</taxon>
        <taxon>Sar</taxon>
        <taxon>Stramenopiles</taxon>
        <taxon>Oomycota</taxon>
        <taxon>Saprolegniomycetes</taxon>
        <taxon>Saprolegniales</taxon>
        <taxon>Verrucalvaceae</taxon>
        <taxon>Aphanomyces</taxon>
    </lineage>
</organism>
<dbReference type="PROSITE" id="PS01186">
    <property type="entry name" value="EGF_2"/>
    <property type="match status" value="2"/>
</dbReference>
<evidence type="ECO:0000259" key="6">
    <source>
        <dbReference type="PROSITE" id="PS50026"/>
    </source>
</evidence>
<dbReference type="GO" id="GO:0050839">
    <property type="term" value="F:cell adhesion molecule binding"/>
    <property type="evidence" value="ECO:0007669"/>
    <property type="project" value="TreeGrafter"/>
</dbReference>
<dbReference type="Gene3D" id="2.10.25.10">
    <property type="entry name" value="Laminin"/>
    <property type="match status" value="2"/>
</dbReference>
<dbReference type="PANTHER" id="PTHR11219:SF69">
    <property type="entry name" value="TENEURIN-A"/>
    <property type="match status" value="1"/>
</dbReference>
<dbReference type="Gene3D" id="2.60.120.260">
    <property type="entry name" value="Galactose-binding domain-like"/>
    <property type="match status" value="1"/>
</dbReference>
<protein>
    <recommendedName>
        <fullName evidence="6">EGF-like domain-containing protein</fullName>
    </recommendedName>
</protein>
<evidence type="ECO:0000256" key="2">
    <source>
        <dbReference type="ARBA" id="ARBA00022737"/>
    </source>
</evidence>
<dbReference type="InterPro" id="IPR013111">
    <property type="entry name" value="EGF_extracell"/>
</dbReference>
<dbReference type="GO" id="GO:0042803">
    <property type="term" value="F:protein homodimerization activity"/>
    <property type="evidence" value="ECO:0007669"/>
    <property type="project" value="TreeGrafter"/>
</dbReference>
<evidence type="ECO:0000256" key="4">
    <source>
        <dbReference type="PROSITE-ProRule" id="PRU00076"/>
    </source>
</evidence>
<evidence type="ECO:0000313" key="8">
    <source>
        <dbReference type="Proteomes" id="UP000481153"/>
    </source>
</evidence>
<evidence type="ECO:0000256" key="5">
    <source>
        <dbReference type="SAM" id="SignalP"/>
    </source>
</evidence>
<dbReference type="InterPro" id="IPR051216">
    <property type="entry name" value="Teneurin"/>
</dbReference>
<dbReference type="GO" id="GO:0046982">
    <property type="term" value="F:protein heterodimerization activity"/>
    <property type="evidence" value="ECO:0007669"/>
    <property type="project" value="TreeGrafter"/>
</dbReference>
<comment type="caution">
    <text evidence="4">Lacks conserved residue(s) required for the propagation of feature annotation.</text>
</comment>
<dbReference type="PANTHER" id="PTHR11219">
    <property type="entry name" value="TENEURIN AND N-ACETYLGLUCOSAMINE-1-PHOSPHODIESTER ALPHA-N-ACETYLGLUCOSAMINIDASE"/>
    <property type="match status" value="1"/>
</dbReference>
<keyword evidence="2" id="KW-0677">Repeat</keyword>
<dbReference type="AlphaFoldDB" id="A0A6G0XJS1"/>
<feature type="signal peptide" evidence="5">
    <location>
        <begin position="1"/>
        <end position="21"/>
    </location>
</feature>
<dbReference type="Proteomes" id="UP000481153">
    <property type="component" value="Unassembled WGS sequence"/>
</dbReference>
<keyword evidence="8" id="KW-1185">Reference proteome</keyword>
<dbReference type="EMBL" id="VJMJ01000052">
    <property type="protein sequence ID" value="KAF0740381.1"/>
    <property type="molecule type" value="Genomic_DNA"/>
</dbReference>
<dbReference type="InterPro" id="IPR000742">
    <property type="entry name" value="EGF"/>
</dbReference>
<dbReference type="PROSITE" id="PS50026">
    <property type="entry name" value="EGF_3"/>
    <property type="match status" value="1"/>
</dbReference>
<dbReference type="OrthoDB" id="6130531at2759"/>
<reference evidence="7 8" key="1">
    <citation type="submission" date="2019-07" db="EMBL/GenBank/DDBJ databases">
        <title>Genomics analysis of Aphanomyces spp. identifies a new class of oomycete effector associated with host adaptation.</title>
        <authorList>
            <person name="Gaulin E."/>
        </authorList>
    </citation>
    <scope>NUCLEOTIDE SEQUENCE [LARGE SCALE GENOMIC DNA]</scope>
    <source>
        <strain evidence="7 8">ATCC 201684</strain>
    </source>
</reference>
<keyword evidence="5" id="KW-0732">Signal</keyword>
<sequence>MKLLTSVAAALVVLFFDPTAAYCPNGCNAQGTCGANDKCTCYLRNDDFTVAQEPMFQGADCSLRTCPRGTAFVDVPTANNVAHAMTECSNRGLCDHSTGLCQCFPGYEGMACERTSCPNQCSRRGICLTLSTIIAQNPNSPTSYVNAWDAQKQLGCVCDLGYRGPDCSIKECPSGPDVLLGHGSSNGRDCGGRGKCDKQTGTCVCFPGYYGTYCSFQSTVH</sequence>
<proteinExistence type="predicted"/>
<dbReference type="PROSITE" id="PS00022">
    <property type="entry name" value="EGF_1"/>
    <property type="match status" value="2"/>
</dbReference>
<evidence type="ECO:0000313" key="7">
    <source>
        <dbReference type="EMBL" id="KAF0740381.1"/>
    </source>
</evidence>
<dbReference type="SMART" id="SM00181">
    <property type="entry name" value="EGF"/>
    <property type="match status" value="3"/>
</dbReference>
<name>A0A6G0XJS1_9STRA</name>
<feature type="domain" description="EGF-like" evidence="6">
    <location>
        <begin position="79"/>
        <end position="113"/>
    </location>
</feature>
<comment type="caution">
    <text evidence="7">The sequence shown here is derived from an EMBL/GenBank/DDBJ whole genome shotgun (WGS) entry which is preliminary data.</text>
</comment>
<evidence type="ECO:0000256" key="3">
    <source>
        <dbReference type="ARBA" id="ARBA00023157"/>
    </source>
</evidence>
<dbReference type="VEuPathDB" id="FungiDB:AeMF1_004360"/>
<evidence type="ECO:0000256" key="1">
    <source>
        <dbReference type="ARBA" id="ARBA00022536"/>
    </source>
</evidence>
<dbReference type="Pfam" id="PF07974">
    <property type="entry name" value="EGF_2"/>
    <property type="match status" value="2"/>
</dbReference>
<gene>
    <name evidence="7" type="ORF">Ae201684_004118</name>
</gene>
<feature type="chain" id="PRO_5026081510" description="EGF-like domain-containing protein" evidence="5">
    <location>
        <begin position="22"/>
        <end position="221"/>
    </location>
</feature>
<keyword evidence="1 4" id="KW-0245">EGF-like domain</keyword>
<feature type="disulfide bond" evidence="4">
    <location>
        <begin position="103"/>
        <end position="112"/>
    </location>
</feature>
<keyword evidence="3 4" id="KW-1015">Disulfide bond</keyword>